<dbReference type="SMR" id="A0A482WTI8"/>
<reference evidence="1 2" key="1">
    <citation type="journal article" date="2017" name="Gigascience">
        <title>Genome sequence of the small brown planthopper, Laodelphax striatellus.</title>
        <authorList>
            <person name="Zhu J."/>
            <person name="Jiang F."/>
            <person name="Wang X."/>
            <person name="Yang P."/>
            <person name="Bao Y."/>
            <person name="Zhao W."/>
            <person name="Wang W."/>
            <person name="Lu H."/>
            <person name="Wang Q."/>
            <person name="Cui N."/>
            <person name="Li J."/>
            <person name="Chen X."/>
            <person name="Luo L."/>
            <person name="Yu J."/>
            <person name="Kang L."/>
            <person name="Cui F."/>
        </authorList>
    </citation>
    <scope>NUCLEOTIDE SEQUENCE [LARGE SCALE GENOMIC DNA]</scope>
    <source>
        <strain evidence="1">Lst14</strain>
    </source>
</reference>
<dbReference type="AlphaFoldDB" id="A0A482WTI8"/>
<keyword evidence="2" id="KW-1185">Reference proteome</keyword>
<name>A0A482WTI8_LAOST</name>
<evidence type="ECO:0000313" key="1">
    <source>
        <dbReference type="EMBL" id="RZF36844.1"/>
    </source>
</evidence>
<dbReference type="EMBL" id="QKKF02025464">
    <property type="protein sequence ID" value="RZF36844.1"/>
    <property type="molecule type" value="Genomic_DNA"/>
</dbReference>
<evidence type="ECO:0000313" key="2">
    <source>
        <dbReference type="Proteomes" id="UP000291343"/>
    </source>
</evidence>
<dbReference type="InterPro" id="IPR017983">
    <property type="entry name" value="GPCR_2_secretin-like_CS"/>
</dbReference>
<organism evidence="1 2">
    <name type="scientific">Laodelphax striatellus</name>
    <name type="common">Small brown planthopper</name>
    <name type="synonym">Delphax striatella</name>
    <dbReference type="NCBI Taxonomy" id="195883"/>
    <lineage>
        <taxon>Eukaryota</taxon>
        <taxon>Metazoa</taxon>
        <taxon>Ecdysozoa</taxon>
        <taxon>Arthropoda</taxon>
        <taxon>Hexapoda</taxon>
        <taxon>Insecta</taxon>
        <taxon>Pterygota</taxon>
        <taxon>Neoptera</taxon>
        <taxon>Paraneoptera</taxon>
        <taxon>Hemiptera</taxon>
        <taxon>Auchenorrhyncha</taxon>
        <taxon>Fulgoroidea</taxon>
        <taxon>Delphacidae</taxon>
        <taxon>Criomorphinae</taxon>
        <taxon>Laodelphax</taxon>
    </lineage>
</organism>
<sequence length="98" mass="11521">MSVLQGFTVALFYCFLNTEVQNTLRHRVERWKEARELGAGGRRYTFSKDWSPNTRTESIRYSSKALPKFPACTHFKIWRHFRGVLRAFRCSAREDSAS</sequence>
<gene>
    <name evidence="1" type="ORF">LSTR_LSTR004532</name>
</gene>
<dbReference type="Gene3D" id="1.20.1070.10">
    <property type="entry name" value="Rhodopsin 7-helix transmembrane proteins"/>
    <property type="match status" value="1"/>
</dbReference>
<dbReference type="InParanoid" id="A0A482WTI8"/>
<dbReference type="GO" id="GO:0004930">
    <property type="term" value="F:G protein-coupled receptor activity"/>
    <property type="evidence" value="ECO:0007669"/>
    <property type="project" value="InterPro"/>
</dbReference>
<dbReference type="Proteomes" id="UP000291343">
    <property type="component" value="Unassembled WGS sequence"/>
</dbReference>
<dbReference type="OrthoDB" id="6022368at2759"/>
<comment type="caution">
    <text evidence="1">The sequence shown here is derived from an EMBL/GenBank/DDBJ whole genome shotgun (WGS) entry which is preliminary data.</text>
</comment>
<dbReference type="STRING" id="195883.A0A482WTI8"/>
<accession>A0A482WTI8</accession>
<evidence type="ECO:0008006" key="3">
    <source>
        <dbReference type="Google" id="ProtNLM"/>
    </source>
</evidence>
<protein>
    <recommendedName>
        <fullName evidence="3">G-protein coupled receptors family 2 profile 2 domain-containing protein</fullName>
    </recommendedName>
</protein>
<dbReference type="PROSITE" id="PS00650">
    <property type="entry name" value="G_PROTEIN_RECEP_F2_2"/>
    <property type="match status" value="1"/>
</dbReference>
<proteinExistence type="predicted"/>